<feature type="region of interest" description="Disordered" evidence="2">
    <location>
        <begin position="1"/>
        <end position="42"/>
    </location>
</feature>
<evidence type="ECO:0000256" key="1">
    <source>
        <dbReference type="SAM" id="Coils"/>
    </source>
</evidence>
<keyword evidence="4" id="KW-1185">Reference proteome</keyword>
<dbReference type="STRING" id="59895.A0A103XBI7"/>
<dbReference type="AlphaFoldDB" id="A0A103XBI7"/>
<dbReference type="PANTHER" id="PTHR35766">
    <property type="entry name" value="OS08G0543600 PROTEIN"/>
    <property type="match status" value="1"/>
</dbReference>
<name>A0A103XBI7_CYNCS</name>
<reference evidence="3 4" key="1">
    <citation type="journal article" date="2016" name="Sci. Rep.">
        <title>The genome sequence of the outbreeding globe artichoke constructed de novo incorporating a phase-aware low-pass sequencing strategy of F1 progeny.</title>
        <authorList>
            <person name="Scaglione D."/>
            <person name="Reyes-Chin-Wo S."/>
            <person name="Acquadro A."/>
            <person name="Froenicke L."/>
            <person name="Portis E."/>
            <person name="Beitel C."/>
            <person name="Tirone M."/>
            <person name="Mauro R."/>
            <person name="Lo Monaco A."/>
            <person name="Mauromicale G."/>
            <person name="Faccioli P."/>
            <person name="Cattivelli L."/>
            <person name="Rieseberg L."/>
            <person name="Michelmore R."/>
            <person name="Lanteri S."/>
        </authorList>
    </citation>
    <scope>NUCLEOTIDE SEQUENCE [LARGE SCALE GENOMIC DNA]</scope>
    <source>
        <strain evidence="3">2C</strain>
    </source>
</reference>
<feature type="coiled-coil region" evidence="1">
    <location>
        <begin position="81"/>
        <end position="165"/>
    </location>
</feature>
<sequence>MEAATVAVAPRGISMPMPSSRKERRVVSDHPLQNPGNEVQQGRESLDLDFFSVTVAGGSDHELRLDDERFDSQIKEHIAANLKLQEQLHERENSIQDLHRTLEDKDKELHANRLDHEAAWAKEDLLGEQNKELATFRRECDNSEAEEKDQQLIEMQEQHRVAQETIIYKDEQIREAQAWITRAQEMDVLQSTTNHSLQAELREHMELYNLVFAEMQQLQHEFSEARGRSDTYSDDERATQKNLKDAFHFWHIKGSEQESSGGSSPADFSKGSSKSECRNHFIICFNWECIYTGQLTAASICYASTGSTPKCECTSCSFSCWPVPFHTYRFFSRKLAKSTGTESHSVVPSPNAGGPITKSHQFLQVHESIDNTYTGEPQSQQILQHISSQFRGSINLNHSDHDNEHRRSSIVGKIAETVLDEESLLACVVRTIPPTPLEE</sequence>
<evidence type="ECO:0000256" key="2">
    <source>
        <dbReference type="SAM" id="MobiDB-lite"/>
    </source>
</evidence>
<gene>
    <name evidence="3" type="ORF">Ccrd_025030</name>
</gene>
<dbReference type="Gramene" id="KVH87679">
    <property type="protein sequence ID" value="KVH87679"/>
    <property type="gene ID" value="Ccrd_025030"/>
</dbReference>
<dbReference type="EMBL" id="LEKV01005934">
    <property type="protein sequence ID" value="KVH87679.1"/>
    <property type="molecule type" value="Genomic_DNA"/>
</dbReference>
<organism evidence="3 4">
    <name type="scientific">Cynara cardunculus var. scolymus</name>
    <name type="common">Globe artichoke</name>
    <name type="synonym">Cynara scolymus</name>
    <dbReference type="NCBI Taxonomy" id="59895"/>
    <lineage>
        <taxon>Eukaryota</taxon>
        <taxon>Viridiplantae</taxon>
        <taxon>Streptophyta</taxon>
        <taxon>Embryophyta</taxon>
        <taxon>Tracheophyta</taxon>
        <taxon>Spermatophyta</taxon>
        <taxon>Magnoliopsida</taxon>
        <taxon>eudicotyledons</taxon>
        <taxon>Gunneridae</taxon>
        <taxon>Pentapetalae</taxon>
        <taxon>asterids</taxon>
        <taxon>campanulids</taxon>
        <taxon>Asterales</taxon>
        <taxon>Asteraceae</taxon>
        <taxon>Carduoideae</taxon>
        <taxon>Cardueae</taxon>
        <taxon>Carduinae</taxon>
        <taxon>Cynara</taxon>
    </lineage>
</organism>
<protein>
    <submittedName>
        <fullName evidence="3">Uncharacterized protein</fullName>
    </submittedName>
</protein>
<comment type="caution">
    <text evidence="3">The sequence shown here is derived from an EMBL/GenBank/DDBJ whole genome shotgun (WGS) entry which is preliminary data.</text>
</comment>
<dbReference type="PANTHER" id="PTHR35766:SF1">
    <property type="entry name" value="OS08G0543600 PROTEIN"/>
    <property type="match status" value="1"/>
</dbReference>
<evidence type="ECO:0000313" key="4">
    <source>
        <dbReference type="Proteomes" id="UP000243975"/>
    </source>
</evidence>
<keyword evidence="1" id="KW-0175">Coiled coil</keyword>
<evidence type="ECO:0000313" key="3">
    <source>
        <dbReference type="EMBL" id="KVH87679.1"/>
    </source>
</evidence>
<accession>A0A103XBI7</accession>
<dbReference type="Proteomes" id="UP000243975">
    <property type="component" value="Unassembled WGS sequence"/>
</dbReference>
<proteinExistence type="predicted"/>